<dbReference type="RefSeq" id="WP_006440593.1">
    <property type="nucleotide sequence ID" value="NZ_DS995358.1"/>
</dbReference>
<sequence length="184" mass="22617">MTNKNVDYRAYLTFFKDSTYYPEENFRYIYNSNYYSNKVYFLEKLNISKSNLNNLVRKFLKFNLVVKDTILNDNLELKQIYKFNELDNNFVLLSDKEIEKLLTLTSNEIKVYLVLRYTLYDYSWRNIELCYIAKNIGLSETNTTRTIKKYIDNLKEKDLIEYNYYFEYVDNKNIKRYKFRIKKD</sequence>
<keyword evidence="2" id="KW-1185">Reference proteome</keyword>
<proteinExistence type="predicted"/>
<evidence type="ECO:0000313" key="2">
    <source>
        <dbReference type="Proteomes" id="UP000003178"/>
    </source>
</evidence>
<reference evidence="1 2" key="2">
    <citation type="submission" date="2008-10" db="EMBL/GenBank/DDBJ databases">
        <title>Draft genome sequence of Clostridium hiranonis (DSM 13275).</title>
        <authorList>
            <person name="Sudarsanam P."/>
            <person name="Ley R."/>
            <person name="Guruge J."/>
            <person name="Turnbaugh P.J."/>
            <person name="Mahowald M."/>
            <person name="Liep D."/>
            <person name="Gordon J."/>
        </authorList>
    </citation>
    <scope>NUCLEOTIDE SEQUENCE [LARGE SCALE GENOMIC DNA]</scope>
    <source>
        <strain evidence="1 2">DSM 13275</strain>
    </source>
</reference>
<evidence type="ECO:0000313" key="1">
    <source>
        <dbReference type="EMBL" id="EEA84653.1"/>
    </source>
</evidence>
<dbReference type="Proteomes" id="UP000003178">
    <property type="component" value="Unassembled WGS sequence"/>
</dbReference>
<dbReference type="HOGENOM" id="CLU_1465797_0_0_9"/>
<organism evidence="1 2">
    <name type="scientific">Peptacetobacter hiranonis (strain DSM 13275 / JCM 10541 / KCTC 15199 / TO-931)</name>
    <name type="common">Clostridium hiranonis</name>
    <dbReference type="NCBI Taxonomy" id="500633"/>
    <lineage>
        <taxon>Bacteria</taxon>
        <taxon>Bacillati</taxon>
        <taxon>Bacillota</taxon>
        <taxon>Clostridia</taxon>
        <taxon>Peptostreptococcales</taxon>
        <taxon>Peptostreptococcaceae</taxon>
        <taxon>Peptacetobacter</taxon>
    </lineage>
</organism>
<dbReference type="EMBL" id="ABWP01000068">
    <property type="protein sequence ID" value="EEA84653.1"/>
    <property type="molecule type" value="Genomic_DNA"/>
</dbReference>
<comment type="caution">
    <text evidence="1">The sequence shown here is derived from an EMBL/GenBank/DDBJ whole genome shotgun (WGS) entry which is preliminary data.</text>
</comment>
<accession>B6G0S7</accession>
<dbReference type="AlphaFoldDB" id="B6G0S7"/>
<reference evidence="1 2" key="1">
    <citation type="submission" date="2008-09" db="EMBL/GenBank/DDBJ databases">
        <authorList>
            <person name="Fulton L."/>
            <person name="Clifton S."/>
            <person name="Fulton B."/>
            <person name="Xu J."/>
            <person name="Minx P."/>
            <person name="Pepin K.H."/>
            <person name="Johnson M."/>
            <person name="Thiruvilangam P."/>
            <person name="Bhonagiri V."/>
            <person name="Nash W.E."/>
            <person name="Mardis E.R."/>
            <person name="Wilson R.K."/>
        </authorList>
    </citation>
    <scope>NUCLEOTIDE SEQUENCE [LARGE SCALE GENOMIC DNA]</scope>
    <source>
        <strain evidence="1 2">DSM 13275</strain>
    </source>
</reference>
<name>B6G0S7_PEPHT</name>
<gene>
    <name evidence="1" type="ORF">CLOHIR_01733</name>
</gene>
<protein>
    <submittedName>
        <fullName evidence="1">Uncharacterized protein</fullName>
    </submittedName>
</protein>